<dbReference type="eggNOG" id="ENOG5032WCW">
    <property type="taxonomic scope" value="Bacteria"/>
</dbReference>
<dbReference type="STRING" id="211114.SAMN04489726_3918"/>
<keyword evidence="2" id="KW-1185">Reference proteome</keyword>
<gene>
    <name evidence="1" type="ORF">SAMN04489726_3918</name>
</gene>
<name>A0A1G9X117_ALLAB</name>
<proteinExistence type="predicted"/>
<protein>
    <submittedName>
        <fullName evidence="1">Uncharacterized protein</fullName>
    </submittedName>
</protein>
<organism evidence="1 2">
    <name type="scientific">Allokutzneria albata</name>
    <name type="common">Kibdelosporangium albatum</name>
    <dbReference type="NCBI Taxonomy" id="211114"/>
    <lineage>
        <taxon>Bacteria</taxon>
        <taxon>Bacillati</taxon>
        <taxon>Actinomycetota</taxon>
        <taxon>Actinomycetes</taxon>
        <taxon>Pseudonocardiales</taxon>
        <taxon>Pseudonocardiaceae</taxon>
        <taxon>Allokutzneria</taxon>
    </lineage>
</organism>
<reference evidence="1 2" key="1">
    <citation type="submission" date="2016-10" db="EMBL/GenBank/DDBJ databases">
        <authorList>
            <person name="de Groot N.N."/>
        </authorList>
    </citation>
    <scope>NUCLEOTIDE SEQUENCE [LARGE SCALE GENOMIC DNA]</scope>
    <source>
        <strain evidence="1 2">DSM 44149</strain>
    </source>
</reference>
<accession>A0A1G9X117</accession>
<dbReference type="RefSeq" id="WP_156051173.1">
    <property type="nucleotide sequence ID" value="NZ_JOEF01000016.1"/>
</dbReference>
<evidence type="ECO:0000313" key="2">
    <source>
        <dbReference type="Proteomes" id="UP000183376"/>
    </source>
</evidence>
<dbReference type="AlphaFoldDB" id="A0A1G9X117"/>
<dbReference type="Proteomes" id="UP000183376">
    <property type="component" value="Chromosome I"/>
</dbReference>
<dbReference type="EMBL" id="LT629701">
    <property type="protein sequence ID" value="SDM90211.1"/>
    <property type="molecule type" value="Genomic_DNA"/>
</dbReference>
<evidence type="ECO:0000313" key="1">
    <source>
        <dbReference type="EMBL" id="SDM90211.1"/>
    </source>
</evidence>
<dbReference type="OrthoDB" id="512716at2"/>
<sequence>MGNKPRGKAPKPIKGTIADVAPVRDHNLDTPKFCLRHLQRDYDVNSLPREQQAAFAVALQRRAAMTWREIVMAPRHGLGTERIPRRSIKARIPLAFEDSDEFLVLRYDGKLPMAGVRAGDVLHVLWIEKNFGDLYDHG</sequence>